<dbReference type="RefSeq" id="WP_045681535.1">
    <property type="nucleotide sequence ID" value="NZ_CP010803.1"/>
</dbReference>
<evidence type="ECO:0000256" key="2">
    <source>
        <dbReference type="ARBA" id="ARBA00023015"/>
    </source>
</evidence>
<dbReference type="FunFam" id="1.10.10.10:FF:000001">
    <property type="entry name" value="LysR family transcriptional regulator"/>
    <property type="match status" value="1"/>
</dbReference>
<evidence type="ECO:0000313" key="7">
    <source>
        <dbReference type="Proteomes" id="UP000032611"/>
    </source>
</evidence>
<dbReference type="EMBL" id="CP010803">
    <property type="protein sequence ID" value="AJY46240.1"/>
    <property type="molecule type" value="Genomic_DNA"/>
</dbReference>
<keyword evidence="7" id="KW-1185">Reference proteome</keyword>
<evidence type="ECO:0000256" key="3">
    <source>
        <dbReference type="ARBA" id="ARBA00023125"/>
    </source>
</evidence>
<comment type="similarity">
    <text evidence="1">Belongs to the LysR transcriptional regulatory family.</text>
</comment>
<dbReference type="GO" id="GO:0006351">
    <property type="term" value="P:DNA-templated transcription"/>
    <property type="evidence" value="ECO:0007669"/>
    <property type="project" value="TreeGrafter"/>
</dbReference>
<dbReference type="Pfam" id="PF03466">
    <property type="entry name" value="LysR_substrate"/>
    <property type="match status" value="1"/>
</dbReference>
<proteinExistence type="inferred from homology"/>
<dbReference type="CDD" id="cd08474">
    <property type="entry name" value="PBP2_CrgA_like_5"/>
    <property type="match status" value="1"/>
</dbReference>
<dbReference type="OrthoDB" id="9813056at2"/>
<gene>
    <name evidence="6" type="ORF">TM49_12015</name>
</gene>
<dbReference type="GO" id="GO:0003700">
    <property type="term" value="F:DNA-binding transcription factor activity"/>
    <property type="evidence" value="ECO:0007669"/>
    <property type="project" value="InterPro"/>
</dbReference>
<dbReference type="Gene3D" id="1.10.10.10">
    <property type="entry name" value="Winged helix-like DNA-binding domain superfamily/Winged helix DNA-binding domain"/>
    <property type="match status" value="1"/>
</dbReference>
<protein>
    <submittedName>
        <fullName evidence="6">LysR family transcriptional regulator</fullName>
    </submittedName>
</protein>
<feature type="domain" description="HTH lysR-type" evidence="5">
    <location>
        <begin position="3"/>
        <end position="60"/>
    </location>
</feature>
<dbReference type="PROSITE" id="PS50931">
    <property type="entry name" value="HTH_LYSR"/>
    <property type="match status" value="1"/>
</dbReference>
<dbReference type="HOGENOM" id="CLU_039613_16_1_5"/>
<dbReference type="Pfam" id="PF00126">
    <property type="entry name" value="HTH_1"/>
    <property type="match status" value="1"/>
</dbReference>
<keyword evidence="2" id="KW-0805">Transcription regulation</keyword>
<dbReference type="InterPro" id="IPR036390">
    <property type="entry name" value="WH_DNA-bd_sf"/>
</dbReference>
<evidence type="ECO:0000256" key="4">
    <source>
        <dbReference type="ARBA" id="ARBA00023163"/>
    </source>
</evidence>
<evidence type="ECO:0000259" key="5">
    <source>
        <dbReference type="PROSITE" id="PS50931"/>
    </source>
</evidence>
<dbReference type="PANTHER" id="PTHR30537">
    <property type="entry name" value="HTH-TYPE TRANSCRIPTIONAL REGULATOR"/>
    <property type="match status" value="1"/>
</dbReference>
<dbReference type="PATRIC" id="fig|1486262.3.peg.2482"/>
<evidence type="ECO:0000256" key="1">
    <source>
        <dbReference type="ARBA" id="ARBA00009437"/>
    </source>
</evidence>
<dbReference type="InterPro" id="IPR036388">
    <property type="entry name" value="WH-like_DNA-bd_sf"/>
</dbReference>
<dbReference type="PANTHER" id="PTHR30537:SF1">
    <property type="entry name" value="HTH-TYPE TRANSCRIPTIONAL REGULATOR PGRR"/>
    <property type="match status" value="1"/>
</dbReference>
<evidence type="ECO:0000313" key="6">
    <source>
        <dbReference type="EMBL" id="AJY46240.1"/>
    </source>
</evidence>
<keyword evidence="3" id="KW-0238">DNA-binding</keyword>
<accession>A0A0D5LQL1</accession>
<name>A0A0D5LQL1_MAREN</name>
<sequence length="300" mass="33291">MPMDLNLLSMFLAVAETQNFREASDRLGVTRSAVSQGMGRLEAFFGVQLATRTTRAVSLTEAGEQLRRTLSQPMGDIREALERIPGSDIPRGHLKVAVTSIAERFLSGPFVASFAEAYPEVTLDVTVTDDEFDIVARGFDAGVRLGEVIAQDMIAVALTDAQREAVVASPAYIAVHGTPETPEDLLKHRCIGWRPTHRTAPYRWEFEKEGKAFDIAVKPQITSNDLNVMLRAALAGAGFTFATEETFQPHIERGELVCVLQDYLPSFPGFYLYFPQRTDMSPKLRALADHVRMARRNTSR</sequence>
<dbReference type="InterPro" id="IPR000847">
    <property type="entry name" value="LysR_HTH_N"/>
</dbReference>
<dbReference type="InterPro" id="IPR058163">
    <property type="entry name" value="LysR-type_TF_proteobact-type"/>
</dbReference>
<dbReference type="AlphaFoldDB" id="A0A0D5LQL1"/>
<dbReference type="InterPro" id="IPR005119">
    <property type="entry name" value="LysR_subst-bd"/>
</dbReference>
<dbReference type="Gene3D" id="3.40.190.290">
    <property type="match status" value="1"/>
</dbReference>
<reference evidence="6 7" key="1">
    <citation type="journal article" date="2015" name="Genome Announc.">
        <title>Complete genome sequence of Martelella endophytica YC6887, which has antifungal activity associated with a halophyte.</title>
        <authorList>
            <person name="Khan A."/>
            <person name="Khan H."/>
            <person name="Chung E.J."/>
            <person name="Hossain M.T."/>
            <person name="Chung Y.R."/>
        </authorList>
    </citation>
    <scope>NUCLEOTIDE SEQUENCE [LARGE SCALE GENOMIC DNA]</scope>
    <source>
        <strain evidence="6">YC6887</strain>
    </source>
</reference>
<keyword evidence="4" id="KW-0804">Transcription</keyword>
<organism evidence="6 7">
    <name type="scientific">Martelella endophytica</name>
    <dbReference type="NCBI Taxonomy" id="1486262"/>
    <lineage>
        <taxon>Bacteria</taxon>
        <taxon>Pseudomonadati</taxon>
        <taxon>Pseudomonadota</taxon>
        <taxon>Alphaproteobacteria</taxon>
        <taxon>Hyphomicrobiales</taxon>
        <taxon>Aurantimonadaceae</taxon>
        <taxon>Martelella</taxon>
    </lineage>
</organism>
<dbReference type="GO" id="GO:0043565">
    <property type="term" value="F:sequence-specific DNA binding"/>
    <property type="evidence" value="ECO:0007669"/>
    <property type="project" value="TreeGrafter"/>
</dbReference>
<dbReference type="STRING" id="1486262.TM49_12015"/>
<dbReference type="Proteomes" id="UP000032611">
    <property type="component" value="Chromosome"/>
</dbReference>
<dbReference type="KEGG" id="mey:TM49_12015"/>
<dbReference type="SUPFAM" id="SSF53850">
    <property type="entry name" value="Periplasmic binding protein-like II"/>
    <property type="match status" value="1"/>
</dbReference>
<dbReference type="SUPFAM" id="SSF46785">
    <property type="entry name" value="Winged helix' DNA-binding domain"/>
    <property type="match status" value="1"/>
</dbReference>